<evidence type="ECO:0000313" key="1">
    <source>
        <dbReference type="EMBL" id="KUM48091.1"/>
    </source>
</evidence>
<geneLocation type="mitochondrion" evidence="1"/>
<dbReference type="AlphaFoldDB" id="A0A101LZ80"/>
<reference evidence="1" key="1">
    <citation type="journal article" date="2015" name="Genome Biol. Evol.">
        <title>Organellar Genomes of White Spruce (Picea glauca): Assembly and Annotation.</title>
        <authorList>
            <person name="Jackman S.D."/>
            <person name="Warren R.L."/>
            <person name="Gibb E.A."/>
            <person name="Vandervalk B.P."/>
            <person name="Mohamadi H."/>
            <person name="Chu J."/>
            <person name="Raymond A."/>
            <person name="Pleasance S."/>
            <person name="Coope R."/>
            <person name="Wildung M.R."/>
            <person name="Ritland C.E."/>
            <person name="Bousquet J."/>
            <person name="Jones S.J."/>
            <person name="Bohlmann J."/>
            <person name="Birol I."/>
        </authorList>
    </citation>
    <scope>NUCLEOTIDE SEQUENCE [LARGE SCALE GENOMIC DNA]</scope>
    <source>
        <tissue evidence="1">Flushing bud</tissue>
    </source>
</reference>
<dbReference type="EMBL" id="LKAM01000006">
    <property type="protein sequence ID" value="KUM48091.1"/>
    <property type="molecule type" value="Genomic_DNA"/>
</dbReference>
<organism evidence="1">
    <name type="scientific">Picea glauca</name>
    <name type="common">White spruce</name>
    <name type="synonym">Pinus glauca</name>
    <dbReference type="NCBI Taxonomy" id="3330"/>
    <lineage>
        <taxon>Eukaryota</taxon>
        <taxon>Viridiplantae</taxon>
        <taxon>Streptophyta</taxon>
        <taxon>Embryophyta</taxon>
        <taxon>Tracheophyta</taxon>
        <taxon>Spermatophyta</taxon>
        <taxon>Pinopsida</taxon>
        <taxon>Pinidae</taxon>
        <taxon>Conifers I</taxon>
        <taxon>Pinales</taxon>
        <taxon>Pinaceae</taxon>
        <taxon>Picea</taxon>
    </lineage>
</organism>
<proteinExistence type="predicted"/>
<keyword evidence="1" id="KW-0496">Mitochondrion</keyword>
<sequence>MLVWDWGLFSFSLNNLISRPPHDIKTPFLYANGSRRLHCVSNASPPA</sequence>
<name>A0A101LZ80_PICGL</name>
<gene>
    <name evidence="1" type="ORF">ABT39_MTgene5087</name>
</gene>
<accession>A0A101LZ80</accession>
<comment type="caution">
    <text evidence="1">The sequence shown here is derived from an EMBL/GenBank/DDBJ whole genome shotgun (WGS) entry which is preliminary data.</text>
</comment>
<protein>
    <submittedName>
        <fullName evidence="1">Uncharacterized protein</fullName>
    </submittedName>
</protein>